<evidence type="ECO:0000256" key="11">
    <source>
        <dbReference type="ARBA" id="ARBA00023212"/>
    </source>
</evidence>
<evidence type="ECO:0000313" key="15">
    <source>
        <dbReference type="EMBL" id="KAK1906554.1"/>
    </source>
</evidence>
<gene>
    <name evidence="15" type="ORF">KUDE01_008950</name>
</gene>
<dbReference type="EMBL" id="JASDAP010000001">
    <property type="protein sequence ID" value="KAK1906554.1"/>
    <property type="molecule type" value="Genomic_DNA"/>
</dbReference>
<feature type="domain" description="Dynein heavy chain coiled coil stalk" evidence="13">
    <location>
        <begin position="6"/>
        <end position="48"/>
    </location>
</feature>
<evidence type="ECO:0000256" key="9">
    <source>
        <dbReference type="ARBA" id="ARBA00023069"/>
    </source>
</evidence>
<keyword evidence="12" id="KW-0966">Cell projection</keyword>
<organism evidence="15 16">
    <name type="scientific">Dissostichus eleginoides</name>
    <name type="common">Patagonian toothfish</name>
    <name type="synonym">Dissostichus amissus</name>
    <dbReference type="NCBI Taxonomy" id="100907"/>
    <lineage>
        <taxon>Eukaryota</taxon>
        <taxon>Metazoa</taxon>
        <taxon>Chordata</taxon>
        <taxon>Craniata</taxon>
        <taxon>Vertebrata</taxon>
        <taxon>Euteleostomi</taxon>
        <taxon>Actinopterygii</taxon>
        <taxon>Neopterygii</taxon>
        <taxon>Teleostei</taxon>
        <taxon>Neoteleostei</taxon>
        <taxon>Acanthomorphata</taxon>
        <taxon>Eupercaria</taxon>
        <taxon>Perciformes</taxon>
        <taxon>Notothenioidei</taxon>
        <taxon>Nototheniidae</taxon>
        <taxon>Dissostichus</taxon>
    </lineage>
</organism>
<evidence type="ECO:0000256" key="7">
    <source>
        <dbReference type="ARBA" id="ARBA00023017"/>
    </source>
</evidence>
<dbReference type="InterPro" id="IPR024743">
    <property type="entry name" value="Dynein_HC_stalk"/>
</dbReference>
<dbReference type="GO" id="GO:0007018">
    <property type="term" value="P:microtubule-based movement"/>
    <property type="evidence" value="ECO:0007669"/>
    <property type="project" value="InterPro"/>
</dbReference>
<dbReference type="PANTHER" id="PTHR46961:SF16">
    <property type="entry name" value="DYNEIN AXONEMAL HEAVY CHAIN 17-RELATED"/>
    <property type="match status" value="1"/>
</dbReference>
<comment type="similarity">
    <text evidence="2">Belongs to the dynein heavy chain family.</text>
</comment>
<dbReference type="Gene3D" id="6.10.140.1060">
    <property type="match status" value="1"/>
</dbReference>
<keyword evidence="6" id="KW-0067">ATP-binding</keyword>
<evidence type="ECO:0000256" key="1">
    <source>
        <dbReference type="ARBA" id="ARBA00004430"/>
    </source>
</evidence>
<dbReference type="InterPro" id="IPR026983">
    <property type="entry name" value="DHC"/>
</dbReference>
<evidence type="ECO:0000259" key="13">
    <source>
        <dbReference type="Pfam" id="PF12777"/>
    </source>
</evidence>
<dbReference type="Pfam" id="PF12777">
    <property type="entry name" value="MT"/>
    <property type="match status" value="1"/>
</dbReference>
<dbReference type="PANTHER" id="PTHR46961">
    <property type="entry name" value="DYNEIN HEAVY CHAIN 1, AXONEMAL-LIKE PROTEIN"/>
    <property type="match status" value="1"/>
</dbReference>
<evidence type="ECO:0000256" key="12">
    <source>
        <dbReference type="ARBA" id="ARBA00023273"/>
    </source>
</evidence>
<comment type="caution">
    <text evidence="15">The sequence shown here is derived from an EMBL/GenBank/DDBJ whole genome shotgun (WGS) entry which is preliminary data.</text>
</comment>
<name>A0AAD9CVW6_DISEL</name>
<dbReference type="AlphaFoldDB" id="A0AAD9CVW6"/>
<sequence length="390" mass="43603">MSHQLLKENPAKLTAKFEKATAVKLKCQQEAESTACTISLANCLCSLATDFLNLLDCLPLTQHIQEPTHKHGHTLDLAITGDVTVTKTHTLELGMSDHRMVLLDVMSHPLDPGKKRPMLHSHLKSIYIKIGDKECEYFLILHTKPACPHYQPELQAQCTLINFSVTRGGLVEQLLAATVSMERPDLEQLKYDLTKQQNGFKITLKTLEDSLLSRLSLASGNFLVVSVNPSLSVTAPFCCVFLLVKEAKVTEARINEARELYKPAAARASLLYFIMNYLNKIHPMYQFSLKAFRVVFQRAVLRAEPGEALKQRLSNLTDSITSSVFQYTTRGLFECDKLTYSAQLTFQILLMNKEINPAELDFLLRYPVQPAVISPTTPGGGSRDSCNGME</sequence>
<keyword evidence="7" id="KW-0243">Dynein</keyword>
<keyword evidence="16" id="KW-1185">Reference proteome</keyword>
<dbReference type="Proteomes" id="UP001228049">
    <property type="component" value="Unassembled WGS sequence"/>
</dbReference>
<keyword evidence="4" id="KW-0493">Microtubule</keyword>
<dbReference type="GO" id="GO:0005524">
    <property type="term" value="F:ATP binding"/>
    <property type="evidence" value="ECO:0007669"/>
    <property type="project" value="UniProtKB-KW"/>
</dbReference>
<keyword evidence="9" id="KW-0969">Cilium</keyword>
<dbReference type="GO" id="GO:0045505">
    <property type="term" value="F:dynein intermediate chain binding"/>
    <property type="evidence" value="ECO:0007669"/>
    <property type="project" value="InterPro"/>
</dbReference>
<accession>A0AAD9CVW6</accession>
<protein>
    <submittedName>
        <fullName evidence="15">Dynein heavy chain 9 axonemal</fullName>
    </submittedName>
</protein>
<keyword evidence="11" id="KW-0206">Cytoskeleton</keyword>
<evidence type="ECO:0000256" key="3">
    <source>
        <dbReference type="ARBA" id="ARBA00022490"/>
    </source>
</evidence>
<evidence type="ECO:0000256" key="5">
    <source>
        <dbReference type="ARBA" id="ARBA00022741"/>
    </source>
</evidence>
<evidence type="ECO:0000256" key="6">
    <source>
        <dbReference type="ARBA" id="ARBA00022840"/>
    </source>
</evidence>
<dbReference type="Gene3D" id="3.40.50.300">
    <property type="entry name" value="P-loop containing nucleotide triphosphate hydrolases"/>
    <property type="match status" value="1"/>
</dbReference>
<evidence type="ECO:0000256" key="4">
    <source>
        <dbReference type="ARBA" id="ARBA00022701"/>
    </source>
</evidence>
<reference evidence="15" key="1">
    <citation type="submission" date="2023-04" db="EMBL/GenBank/DDBJ databases">
        <title>Chromosome-level genome of Chaenocephalus aceratus.</title>
        <authorList>
            <person name="Park H."/>
        </authorList>
    </citation>
    <scope>NUCLEOTIDE SEQUENCE</scope>
    <source>
        <strain evidence="15">DE</strain>
        <tissue evidence="15">Muscle</tissue>
    </source>
</reference>
<dbReference type="Gene3D" id="1.10.8.1220">
    <property type="match status" value="1"/>
</dbReference>
<keyword evidence="10" id="KW-0505">Motor protein</keyword>
<dbReference type="Pfam" id="PF12781">
    <property type="entry name" value="AAA_9"/>
    <property type="match status" value="1"/>
</dbReference>
<evidence type="ECO:0000256" key="2">
    <source>
        <dbReference type="ARBA" id="ARBA00008887"/>
    </source>
</evidence>
<proteinExistence type="inferred from homology"/>
<dbReference type="GO" id="GO:0005874">
    <property type="term" value="C:microtubule"/>
    <property type="evidence" value="ECO:0007669"/>
    <property type="project" value="UniProtKB-KW"/>
</dbReference>
<comment type="subcellular location">
    <subcellularLocation>
        <location evidence="1">Cytoplasm</location>
        <location evidence="1">Cytoskeleton</location>
        <location evidence="1">Cilium axoneme</location>
    </subcellularLocation>
</comment>
<evidence type="ECO:0000256" key="8">
    <source>
        <dbReference type="ARBA" id="ARBA00023054"/>
    </source>
</evidence>
<evidence type="ECO:0000259" key="14">
    <source>
        <dbReference type="Pfam" id="PF12781"/>
    </source>
</evidence>
<keyword evidence="5" id="KW-0547">Nucleotide-binding</keyword>
<dbReference type="GO" id="GO:0005930">
    <property type="term" value="C:axoneme"/>
    <property type="evidence" value="ECO:0007669"/>
    <property type="project" value="UniProtKB-SubCell"/>
</dbReference>
<evidence type="ECO:0000313" key="16">
    <source>
        <dbReference type="Proteomes" id="UP001228049"/>
    </source>
</evidence>
<dbReference type="InterPro" id="IPR027417">
    <property type="entry name" value="P-loop_NTPase"/>
</dbReference>
<dbReference type="GO" id="GO:0051959">
    <property type="term" value="F:dynein light intermediate chain binding"/>
    <property type="evidence" value="ECO:0007669"/>
    <property type="project" value="InterPro"/>
</dbReference>
<dbReference type="FunFam" id="1.10.8.1220:FF:000001">
    <property type="entry name" value="Dynein axonemal heavy chain 5"/>
    <property type="match status" value="1"/>
</dbReference>
<keyword evidence="8" id="KW-0175">Coiled coil</keyword>
<dbReference type="InterPro" id="IPR035706">
    <property type="entry name" value="AAA_9"/>
</dbReference>
<feature type="domain" description="Dynein heavy chain ATP-binding dynein motor region" evidence="14">
    <location>
        <begin position="88"/>
        <end position="223"/>
    </location>
</feature>
<evidence type="ECO:0000256" key="10">
    <source>
        <dbReference type="ARBA" id="ARBA00023175"/>
    </source>
</evidence>
<keyword evidence="3" id="KW-0963">Cytoplasm</keyword>
<dbReference type="GO" id="GO:0030286">
    <property type="term" value="C:dynein complex"/>
    <property type="evidence" value="ECO:0007669"/>
    <property type="project" value="UniProtKB-KW"/>
</dbReference>